<keyword evidence="3" id="KW-1185">Reference proteome</keyword>
<evidence type="ECO:0000313" key="3">
    <source>
        <dbReference type="Proteomes" id="UP000324233"/>
    </source>
</evidence>
<evidence type="ECO:0000259" key="1">
    <source>
        <dbReference type="Pfam" id="PF00535"/>
    </source>
</evidence>
<protein>
    <submittedName>
        <fullName evidence="2">Undecaprenyl-phosphate mannosyltransferase</fullName>
        <ecNumber evidence="2">2.4.1.54</ecNumber>
    </submittedName>
</protein>
<feature type="domain" description="Glycosyltransferase 2-like" evidence="1">
    <location>
        <begin position="15"/>
        <end position="177"/>
    </location>
</feature>
<organism evidence="2 3">
    <name type="scientific">Aquisphaera giovannonii</name>
    <dbReference type="NCBI Taxonomy" id="406548"/>
    <lineage>
        <taxon>Bacteria</taxon>
        <taxon>Pseudomonadati</taxon>
        <taxon>Planctomycetota</taxon>
        <taxon>Planctomycetia</taxon>
        <taxon>Isosphaerales</taxon>
        <taxon>Isosphaeraceae</taxon>
        <taxon>Aquisphaera</taxon>
    </lineage>
</organism>
<dbReference type="Proteomes" id="UP000324233">
    <property type="component" value="Chromosome"/>
</dbReference>
<keyword evidence="2" id="KW-0328">Glycosyltransferase</keyword>
<dbReference type="Gene3D" id="3.90.550.10">
    <property type="entry name" value="Spore Coat Polysaccharide Biosynthesis Protein SpsA, Chain A"/>
    <property type="match status" value="1"/>
</dbReference>
<dbReference type="EMBL" id="CP042997">
    <property type="protein sequence ID" value="QEH31586.1"/>
    <property type="molecule type" value="Genomic_DNA"/>
</dbReference>
<dbReference type="InterPro" id="IPR001173">
    <property type="entry name" value="Glyco_trans_2-like"/>
</dbReference>
<proteinExistence type="predicted"/>
<dbReference type="InterPro" id="IPR029044">
    <property type="entry name" value="Nucleotide-diphossugar_trans"/>
</dbReference>
<accession>A0A5B9VSW6</accession>
<name>A0A5B9VSW6_9BACT</name>
<dbReference type="PANTHER" id="PTHR48090">
    <property type="entry name" value="UNDECAPRENYL-PHOSPHATE 4-DEOXY-4-FORMAMIDO-L-ARABINOSE TRANSFERASE-RELATED"/>
    <property type="match status" value="1"/>
</dbReference>
<gene>
    <name evidence="2" type="ORF">OJF2_00510</name>
</gene>
<dbReference type="InterPro" id="IPR050256">
    <property type="entry name" value="Glycosyltransferase_2"/>
</dbReference>
<evidence type="ECO:0000313" key="2">
    <source>
        <dbReference type="EMBL" id="QEH31586.1"/>
    </source>
</evidence>
<dbReference type="SUPFAM" id="SSF53448">
    <property type="entry name" value="Nucleotide-diphospho-sugar transferases"/>
    <property type="match status" value="1"/>
</dbReference>
<dbReference type="GO" id="GO:0047267">
    <property type="term" value="F:undecaprenyl-phosphate mannosyltransferase activity"/>
    <property type="evidence" value="ECO:0007669"/>
    <property type="project" value="UniProtKB-EC"/>
</dbReference>
<keyword evidence="2" id="KW-0808">Transferase</keyword>
<dbReference type="Pfam" id="PF00535">
    <property type="entry name" value="Glycos_transf_2"/>
    <property type="match status" value="1"/>
</dbReference>
<dbReference type="PANTHER" id="PTHR48090:SF7">
    <property type="entry name" value="RFBJ PROTEIN"/>
    <property type="match status" value="1"/>
</dbReference>
<sequence length="253" mass="28160">MDSDSELAVEPVVDLIIPVYNEGANIARALDEIEAKVPLPKRIIVVYDFDEDDTLPVVRELIPSRPGLELVRNTRGRGVLNAIRTGIAAARAEVVVITMADLSDDVAIIPRMVELIRDEEYDIVVGSRYMKGGRQVGGPRLKKFLSRAAGLSLHWLAGLPTHDATNAFRAYRREVLQGLTIESDGGFAYSLELTAKAHAAGRRIAEIPSTWHDRSAGTSRFRLRAWLPHYLKWYGYALTHRPPARRGEGRDRG</sequence>
<dbReference type="AlphaFoldDB" id="A0A5B9VSW6"/>
<dbReference type="KEGG" id="agv:OJF2_00510"/>
<dbReference type="EC" id="2.4.1.54" evidence="2"/>
<reference evidence="2 3" key="1">
    <citation type="submission" date="2019-08" db="EMBL/GenBank/DDBJ databases">
        <title>Deep-cultivation of Planctomycetes and their phenomic and genomic characterization uncovers novel biology.</title>
        <authorList>
            <person name="Wiegand S."/>
            <person name="Jogler M."/>
            <person name="Boedeker C."/>
            <person name="Pinto D."/>
            <person name="Vollmers J."/>
            <person name="Rivas-Marin E."/>
            <person name="Kohn T."/>
            <person name="Peeters S.H."/>
            <person name="Heuer A."/>
            <person name="Rast P."/>
            <person name="Oberbeckmann S."/>
            <person name="Bunk B."/>
            <person name="Jeske O."/>
            <person name="Meyerdierks A."/>
            <person name="Storesund J.E."/>
            <person name="Kallscheuer N."/>
            <person name="Luecker S."/>
            <person name="Lage O.M."/>
            <person name="Pohl T."/>
            <person name="Merkel B.J."/>
            <person name="Hornburger P."/>
            <person name="Mueller R.-W."/>
            <person name="Bruemmer F."/>
            <person name="Labrenz M."/>
            <person name="Spormann A.M."/>
            <person name="Op den Camp H."/>
            <person name="Overmann J."/>
            <person name="Amann R."/>
            <person name="Jetten M.S.M."/>
            <person name="Mascher T."/>
            <person name="Medema M.H."/>
            <person name="Devos D.P."/>
            <person name="Kaster A.-K."/>
            <person name="Ovreas L."/>
            <person name="Rohde M."/>
            <person name="Galperin M.Y."/>
            <person name="Jogler C."/>
        </authorList>
    </citation>
    <scope>NUCLEOTIDE SEQUENCE [LARGE SCALE GENOMIC DNA]</scope>
    <source>
        <strain evidence="2 3">OJF2</strain>
    </source>
</reference>